<dbReference type="EMBL" id="CAJFDH010000003">
    <property type="protein sequence ID" value="CAD5214888.1"/>
    <property type="molecule type" value="Genomic_DNA"/>
</dbReference>
<keyword evidence="3 6" id="KW-0547">Nucleotide-binding</keyword>
<evidence type="ECO:0000313" key="10">
    <source>
        <dbReference type="Proteomes" id="UP000614601"/>
    </source>
</evidence>
<dbReference type="PROSITE" id="PS50011">
    <property type="entry name" value="PROTEIN_KINASE_DOM"/>
    <property type="match status" value="1"/>
</dbReference>
<dbReference type="OrthoDB" id="3205605at2759"/>
<dbReference type="Proteomes" id="UP000614601">
    <property type="component" value="Unassembled WGS sequence"/>
</dbReference>
<evidence type="ECO:0000256" key="6">
    <source>
        <dbReference type="PROSITE-ProRule" id="PRU10141"/>
    </source>
</evidence>
<dbReference type="SUPFAM" id="SSF56112">
    <property type="entry name" value="Protein kinase-like (PK-like)"/>
    <property type="match status" value="1"/>
</dbReference>
<keyword evidence="2" id="KW-0808">Transferase</keyword>
<dbReference type="PANTHER" id="PTHR24355">
    <property type="entry name" value="G PROTEIN-COUPLED RECEPTOR KINASE/RIBOSOMAL PROTEIN S6 KINASE"/>
    <property type="match status" value="1"/>
</dbReference>
<evidence type="ECO:0000256" key="2">
    <source>
        <dbReference type="ARBA" id="ARBA00022679"/>
    </source>
</evidence>
<comment type="caution">
    <text evidence="9">The sequence shown here is derived from an EMBL/GenBank/DDBJ whole genome shotgun (WGS) entry which is preliminary data.</text>
</comment>
<feature type="binding site" evidence="6">
    <location>
        <position position="144"/>
    </location>
    <ligand>
        <name>ATP</name>
        <dbReference type="ChEBI" id="CHEBI:30616"/>
    </ligand>
</feature>
<keyword evidence="10" id="KW-1185">Reference proteome</keyword>
<evidence type="ECO:0000256" key="7">
    <source>
        <dbReference type="SAM" id="MobiDB-lite"/>
    </source>
</evidence>
<gene>
    <name evidence="9" type="ORF">BOKJ2_LOCUS5818</name>
</gene>
<keyword evidence="1" id="KW-0723">Serine/threonine-protein kinase</keyword>
<dbReference type="SMART" id="SM00220">
    <property type="entry name" value="S_TKc"/>
    <property type="match status" value="1"/>
</dbReference>
<evidence type="ECO:0000256" key="3">
    <source>
        <dbReference type="ARBA" id="ARBA00022741"/>
    </source>
</evidence>
<dbReference type="Gene3D" id="3.30.200.20">
    <property type="entry name" value="Phosphorylase Kinase, domain 1"/>
    <property type="match status" value="1"/>
</dbReference>
<dbReference type="EMBL" id="CAJFCW020000003">
    <property type="protein sequence ID" value="CAG9103371.1"/>
    <property type="molecule type" value="Genomic_DNA"/>
</dbReference>
<dbReference type="GO" id="GO:0004674">
    <property type="term" value="F:protein serine/threonine kinase activity"/>
    <property type="evidence" value="ECO:0007669"/>
    <property type="project" value="UniProtKB-KW"/>
</dbReference>
<dbReference type="InterPro" id="IPR017441">
    <property type="entry name" value="Protein_kinase_ATP_BS"/>
</dbReference>
<keyword evidence="4" id="KW-0418">Kinase</keyword>
<protein>
    <recommendedName>
        <fullName evidence="8">Protein kinase domain-containing protein</fullName>
    </recommendedName>
</protein>
<dbReference type="CDD" id="cd05123">
    <property type="entry name" value="STKc_AGC"/>
    <property type="match status" value="1"/>
</dbReference>
<dbReference type="GO" id="GO:0005524">
    <property type="term" value="F:ATP binding"/>
    <property type="evidence" value="ECO:0007669"/>
    <property type="project" value="UniProtKB-UniRule"/>
</dbReference>
<dbReference type="InterPro" id="IPR045270">
    <property type="entry name" value="STKc_AGC"/>
</dbReference>
<dbReference type="InterPro" id="IPR000719">
    <property type="entry name" value="Prot_kinase_dom"/>
</dbReference>
<feature type="region of interest" description="Disordered" evidence="7">
    <location>
        <begin position="1"/>
        <end position="28"/>
    </location>
</feature>
<dbReference type="PANTHER" id="PTHR24355:SF1">
    <property type="entry name" value="RIBOSOMAL PROTEIN S6 KINASE-RELATED PROTEIN"/>
    <property type="match status" value="1"/>
</dbReference>
<accession>A0A811KHR7</accession>
<evidence type="ECO:0000313" key="9">
    <source>
        <dbReference type="EMBL" id="CAD5214888.1"/>
    </source>
</evidence>
<dbReference type="InterPro" id="IPR011009">
    <property type="entry name" value="Kinase-like_dom_sf"/>
</dbReference>
<evidence type="ECO:0000259" key="8">
    <source>
        <dbReference type="PROSITE" id="PS50011"/>
    </source>
</evidence>
<name>A0A811KHR7_9BILA</name>
<dbReference type="Gene3D" id="1.10.510.10">
    <property type="entry name" value="Transferase(Phosphotransferase) domain 1"/>
    <property type="match status" value="1"/>
</dbReference>
<reference evidence="9" key="1">
    <citation type="submission" date="2020-09" db="EMBL/GenBank/DDBJ databases">
        <authorList>
            <person name="Kikuchi T."/>
        </authorList>
    </citation>
    <scope>NUCLEOTIDE SEQUENCE</scope>
    <source>
        <strain evidence="9">SH1</strain>
    </source>
</reference>
<keyword evidence="5 6" id="KW-0067">ATP-binding</keyword>
<feature type="compositionally biased region" description="Low complexity" evidence="7">
    <location>
        <begin position="1"/>
        <end position="18"/>
    </location>
</feature>
<evidence type="ECO:0000256" key="1">
    <source>
        <dbReference type="ARBA" id="ARBA00022527"/>
    </source>
</evidence>
<dbReference type="PROSITE" id="PS00107">
    <property type="entry name" value="PROTEIN_KINASE_ATP"/>
    <property type="match status" value="1"/>
</dbReference>
<dbReference type="Proteomes" id="UP000783686">
    <property type="component" value="Unassembled WGS sequence"/>
</dbReference>
<feature type="region of interest" description="Disordered" evidence="7">
    <location>
        <begin position="53"/>
        <end position="82"/>
    </location>
</feature>
<organism evidence="9 10">
    <name type="scientific">Bursaphelenchus okinawaensis</name>
    <dbReference type="NCBI Taxonomy" id="465554"/>
    <lineage>
        <taxon>Eukaryota</taxon>
        <taxon>Metazoa</taxon>
        <taxon>Ecdysozoa</taxon>
        <taxon>Nematoda</taxon>
        <taxon>Chromadorea</taxon>
        <taxon>Rhabditida</taxon>
        <taxon>Tylenchina</taxon>
        <taxon>Tylenchomorpha</taxon>
        <taxon>Aphelenchoidea</taxon>
        <taxon>Aphelenchoididae</taxon>
        <taxon>Bursaphelenchus</taxon>
    </lineage>
</organism>
<feature type="domain" description="Protein kinase" evidence="8">
    <location>
        <begin position="114"/>
        <end position="368"/>
    </location>
</feature>
<evidence type="ECO:0000256" key="5">
    <source>
        <dbReference type="ARBA" id="ARBA00022840"/>
    </source>
</evidence>
<dbReference type="AlphaFoldDB" id="A0A811KHR7"/>
<sequence>MGNENSSSKSFDFNASSADGEDDIDLSVPAKKRRLLRGSISLRSIASLASSALSSDQKSTDTEKTSRKRKHTAIPQSPSTQSMVLGYERHWPGLMGHGFEPEFPWRSDVTESDFLFLNSVGNGRFGNVYRASIRSKPSQQIALKVQNKSDILKAEAEEQICNEVKVLKSLGKHKFIAAFLDSWQTQTELFTVMEYVDGYGDLFTLWSDYGQFSEELVRLYGVELALGLDYLHDNSIIHRDIKMENIALDIKMHVKFVDFGFAKFLAQKDRTHTICGTLQYMAPEIARGRPYDLAVDWWSLGVTLYVMRTGSYPFPNNNALNHHELVFEHKEFPESCTQEFKSLLKRMLALDPTQRLRNSQNLFTQEFFHNVNIEGIYHQNVCPWELLKNECKTRNYDSQDQPQGGYSEHYSRVFSGFETNYNSMETD</sequence>
<evidence type="ECO:0000256" key="4">
    <source>
        <dbReference type="ARBA" id="ARBA00022777"/>
    </source>
</evidence>
<proteinExistence type="predicted"/>
<dbReference type="Pfam" id="PF00069">
    <property type="entry name" value="Pkinase"/>
    <property type="match status" value="1"/>
</dbReference>